<gene>
    <name evidence="2" type="ORF">N300_12487</name>
</gene>
<feature type="region of interest" description="Disordered" evidence="1">
    <location>
        <begin position="1"/>
        <end position="40"/>
    </location>
</feature>
<keyword evidence="3" id="KW-1185">Reference proteome</keyword>
<dbReference type="Proteomes" id="UP000054308">
    <property type="component" value="Unassembled WGS sequence"/>
</dbReference>
<feature type="region of interest" description="Disordered" evidence="1">
    <location>
        <begin position="105"/>
        <end position="126"/>
    </location>
</feature>
<feature type="compositionally biased region" description="Polar residues" evidence="1">
    <location>
        <begin position="23"/>
        <end position="37"/>
    </location>
</feature>
<sequence>MDLDESSSDSDKSSEADTRKACTRNNGTANNTSTCQNPGLPMKLPCASTDSEFQLSLEALCREGKQKKHRIKRSQSHPVKPFSGTSVSHQVFLYAFLKHFLDDPSRPKPKQVSKHEASSPNAIRASSEVVAGMQKNQSVPSRCLRSKMSSGRSKQIDLPGKRKCGAMSVDADSSNKSDVSSLDDPAFRSCAKRRNKRYNFVKNILLKSTCGGVLQLMEAAALPRHDS</sequence>
<dbReference type="EMBL" id="KL217736">
    <property type="protein sequence ID" value="KFO98273.1"/>
    <property type="molecule type" value="Genomic_DNA"/>
</dbReference>
<reference evidence="2 3" key="1">
    <citation type="submission" date="2014-04" db="EMBL/GenBank/DDBJ databases">
        <title>Genome evolution of avian class.</title>
        <authorList>
            <person name="Zhang G."/>
            <person name="Li C."/>
        </authorList>
    </citation>
    <scope>NUCLEOTIDE SEQUENCE [LARGE SCALE GENOMIC DNA]</scope>
    <source>
        <strain evidence="2">BGI_N300</strain>
    </source>
</reference>
<evidence type="ECO:0000256" key="1">
    <source>
        <dbReference type="SAM" id="MobiDB-lite"/>
    </source>
</evidence>
<dbReference type="AlphaFoldDB" id="A0A091HPS9"/>
<feature type="compositionally biased region" description="Polar residues" evidence="1">
    <location>
        <begin position="171"/>
        <end position="180"/>
    </location>
</feature>
<name>A0A091HPS9_CALAN</name>
<feature type="region of interest" description="Disordered" evidence="1">
    <location>
        <begin position="145"/>
        <end position="184"/>
    </location>
</feature>
<evidence type="ECO:0000313" key="3">
    <source>
        <dbReference type="Proteomes" id="UP000054308"/>
    </source>
</evidence>
<proteinExistence type="predicted"/>
<protein>
    <submittedName>
        <fullName evidence="2">Uncharacterized protein</fullName>
    </submittedName>
</protein>
<dbReference type="STRING" id="9244.A0A091HPS9"/>
<evidence type="ECO:0000313" key="2">
    <source>
        <dbReference type="EMBL" id="KFO98273.1"/>
    </source>
</evidence>
<feature type="non-terminal residue" evidence="2">
    <location>
        <position position="227"/>
    </location>
</feature>
<accession>A0A091HPS9</accession>
<organism evidence="2 3">
    <name type="scientific">Calypte anna</name>
    <name type="common">Anna's hummingbird</name>
    <name type="synonym">Archilochus anna</name>
    <dbReference type="NCBI Taxonomy" id="9244"/>
    <lineage>
        <taxon>Eukaryota</taxon>
        <taxon>Metazoa</taxon>
        <taxon>Chordata</taxon>
        <taxon>Craniata</taxon>
        <taxon>Vertebrata</taxon>
        <taxon>Euteleostomi</taxon>
        <taxon>Archelosauria</taxon>
        <taxon>Archosauria</taxon>
        <taxon>Dinosauria</taxon>
        <taxon>Saurischia</taxon>
        <taxon>Theropoda</taxon>
        <taxon>Coelurosauria</taxon>
        <taxon>Aves</taxon>
        <taxon>Neognathae</taxon>
        <taxon>Neoaves</taxon>
        <taxon>Strisores</taxon>
        <taxon>Apodiformes</taxon>
        <taxon>Trochilidae</taxon>
        <taxon>Calypte</taxon>
    </lineage>
</organism>
<feature type="compositionally biased region" description="Basic and acidic residues" evidence="1">
    <location>
        <begin position="9"/>
        <end position="20"/>
    </location>
</feature>